<keyword evidence="2" id="KW-1185">Reference proteome</keyword>
<reference evidence="2" key="1">
    <citation type="submission" date="2016-01" db="EMBL/GenBank/DDBJ databases">
        <authorList>
            <person name="Mitreva M."/>
            <person name="Pepin K.H."/>
            <person name="Mihindukulasuriya K.A."/>
            <person name="Fulton R."/>
            <person name="Fronick C."/>
            <person name="O'Laughlin M."/>
            <person name="Miner T."/>
            <person name="Herter B."/>
            <person name="Rosa B.A."/>
            <person name="Cordes M."/>
            <person name="Tomlinson C."/>
            <person name="Wollam A."/>
            <person name="Palsikar V.B."/>
            <person name="Mardis E.R."/>
            <person name="Wilson R.K."/>
        </authorList>
    </citation>
    <scope>NUCLEOTIDE SEQUENCE [LARGE SCALE GENOMIC DNA]</scope>
    <source>
        <strain evidence="2">MJR7716</strain>
    </source>
</reference>
<accession>A0A133PVQ7</accession>
<dbReference type="Proteomes" id="UP000070533">
    <property type="component" value="Unassembled WGS sequence"/>
</dbReference>
<evidence type="ECO:0000313" key="2">
    <source>
        <dbReference type="Proteomes" id="UP000070533"/>
    </source>
</evidence>
<dbReference type="AlphaFoldDB" id="A0A133PVQ7"/>
<comment type="caution">
    <text evidence="1">The sequence shown here is derived from an EMBL/GenBank/DDBJ whole genome shotgun (WGS) entry which is preliminary data.</text>
</comment>
<name>A0A133PVQ7_9BACT</name>
<evidence type="ECO:0000313" key="1">
    <source>
        <dbReference type="EMBL" id="KXA33400.1"/>
    </source>
</evidence>
<sequence length="48" mass="5500">MVAGQEYSNRCNKYIDSSMNKRLLHIKKIKNIGCFVILLLSLTTKIVT</sequence>
<dbReference type="PATRIC" id="fig|28128.5.peg.2539"/>
<protein>
    <submittedName>
        <fullName evidence="1">Uncharacterized protein</fullName>
    </submittedName>
</protein>
<dbReference type="STRING" id="28128.HMPREF3226_02467"/>
<gene>
    <name evidence="1" type="ORF">HMPREF3226_02467</name>
</gene>
<proteinExistence type="predicted"/>
<dbReference type="EMBL" id="LRQG01000222">
    <property type="protein sequence ID" value="KXA33400.1"/>
    <property type="molecule type" value="Genomic_DNA"/>
</dbReference>
<organism evidence="1 2">
    <name type="scientific">Prevotella corporis</name>
    <dbReference type="NCBI Taxonomy" id="28128"/>
    <lineage>
        <taxon>Bacteria</taxon>
        <taxon>Pseudomonadati</taxon>
        <taxon>Bacteroidota</taxon>
        <taxon>Bacteroidia</taxon>
        <taxon>Bacteroidales</taxon>
        <taxon>Prevotellaceae</taxon>
        <taxon>Prevotella</taxon>
    </lineage>
</organism>